<dbReference type="RefSeq" id="WP_042031645.1">
    <property type="nucleotide sequence ID" value="NZ_CAWMFX010000030.1"/>
</dbReference>
<sequence>MKHYLWLFCCWCTLLQAAPVLLATGEFAPYSGKELAAGGETTRLVTTLLQEAGYQEVKIDYLPWPRGYQLTLNGLVAATFPYAWTAERANLFYYSAPIHIDRLSWFTYRGRGGAIQAGRWQGLRVCIPLGWSTSHADGVIKHFGMALQRPKTLDQCLQLLDRKRVDLLPMNETVTRDASRKLFGEPCHLQALPYFRQSDTFYLIISRHYPDAARLLERFNYALAAARADGRYDQLVSRTGEGIDCH</sequence>
<feature type="chain" id="PRO_5046530053" evidence="1">
    <location>
        <begin position="18"/>
        <end position="246"/>
    </location>
</feature>
<feature type="signal peptide" evidence="1">
    <location>
        <begin position="1"/>
        <end position="17"/>
    </location>
</feature>
<name>A0A7T4ACP1_AERJA</name>
<evidence type="ECO:0000313" key="3">
    <source>
        <dbReference type="Proteomes" id="UP000595481"/>
    </source>
</evidence>
<accession>A0A7T4ACP1</accession>
<proteinExistence type="predicted"/>
<dbReference type="SUPFAM" id="SSF53850">
    <property type="entry name" value="Periplasmic binding protein-like II"/>
    <property type="match status" value="1"/>
</dbReference>
<evidence type="ECO:0000256" key="1">
    <source>
        <dbReference type="SAM" id="SignalP"/>
    </source>
</evidence>
<gene>
    <name evidence="2" type="ORF">I6H43_07820</name>
</gene>
<dbReference type="GeneID" id="69551178"/>
<keyword evidence="3" id="KW-1185">Reference proteome</keyword>
<dbReference type="PANTHER" id="PTHR38834:SF3">
    <property type="entry name" value="SOLUTE-BINDING PROTEIN FAMILY 3_N-TERMINAL DOMAIN-CONTAINING PROTEIN"/>
    <property type="match status" value="1"/>
</dbReference>
<dbReference type="Gene3D" id="3.40.190.10">
    <property type="entry name" value="Periplasmic binding protein-like II"/>
    <property type="match status" value="2"/>
</dbReference>
<dbReference type="Proteomes" id="UP000595481">
    <property type="component" value="Chromosome"/>
</dbReference>
<keyword evidence="1" id="KW-0732">Signal</keyword>
<protein>
    <submittedName>
        <fullName evidence="2">Transporter substrate-binding domain-containing protein</fullName>
    </submittedName>
</protein>
<organism evidence="2 3">
    <name type="scientific">Aeromonas jandaei</name>
    <dbReference type="NCBI Taxonomy" id="650"/>
    <lineage>
        <taxon>Bacteria</taxon>
        <taxon>Pseudomonadati</taxon>
        <taxon>Pseudomonadota</taxon>
        <taxon>Gammaproteobacteria</taxon>
        <taxon>Aeromonadales</taxon>
        <taxon>Aeromonadaceae</taxon>
        <taxon>Aeromonas</taxon>
    </lineage>
</organism>
<dbReference type="EMBL" id="CP066092">
    <property type="protein sequence ID" value="QQB21421.1"/>
    <property type="molecule type" value="Genomic_DNA"/>
</dbReference>
<evidence type="ECO:0000313" key="2">
    <source>
        <dbReference type="EMBL" id="QQB21421.1"/>
    </source>
</evidence>
<reference evidence="2 3" key="1">
    <citation type="submission" date="2020-12" db="EMBL/GenBank/DDBJ databases">
        <title>FDA dAtabase for Regulatory Grade micrObial Sequences (FDA-ARGOS): Supporting development and validation of Infectious Disease Dx tests.</title>
        <authorList>
            <person name="Sproer C."/>
            <person name="Gronow S."/>
            <person name="Severitt S."/>
            <person name="Schroder I."/>
            <person name="Tallon L."/>
            <person name="Sadzewicz L."/>
            <person name="Zhao X."/>
            <person name="Boylan J."/>
            <person name="Ott S."/>
            <person name="Bowen H."/>
            <person name="Vavikolanu K."/>
            <person name="Mehta A."/>
            <person name="Aluvathingal J."/>
            <person name="Nadendla S."/>
            <person name="Lowell S."/>
            <person name="Myers T."/>
            <person name="Yan Y."/>
            <person name="Sichtig H."/>
        </authorList>
    </citation>
    <scope>NUCLEOTIDE SEQUENCE [LARGE SCALE GENOMIC DNA]</scope>
    <source>
        <strain evidence="2 3">FDAARGOS_986</strain>
    </source>
</reference>
<dbReference type="PANTHER" id="PTHR38834">
    <property type="entry name" value="PERIPLASMIC SUBSTRATE BINDING PROTEIN FAMILY 3"/>
    <property type="match status" value="1"/>
</dbReference>